<dbReference type="Proteomes" id="UP000675781">
    <property type="component" value="Unassembled WGS sequence"/>
</dbReference>
<evidence type="ECO:0000256" key="6">
    <source>
        <dbReference type="ARBA" id="ARBA00023027"/>
    </source>
</evidence>
<evidence type="ECO:0000256" key="3">
    <source>
        <dbReference type="ARBA" id="ARBA00005854"/>
    </source>
</evidence>
<dbReference type="SUPFAM" id="SSF55021">
    <property type="entry name" value="ACT-like"/>
    <property type="match status" value="1"/>
</dbReference>
<dbReference type="Pfam" id="PF02826">
    <property type="entry name" value="2-Hacid_dh_C"/>
    <property type="match status" value="1"/>
</dbReference>
<dbReference type="PROSITE" id="PS00670">
    <property type="entry name" value="D_2_HYDROXYACID_DH_2"/>
    <property type="match status" value="1"/>
</dbReference>
<dbReference type="InterPro" id="IPR036291">
    <property type="entry name" value="NAD(P)-bd_dom_sf"/>
</dbReference>
<evidence type="ECO:0000256" key="1">
    <source>
        <dbReference type="ARBA" id="ARBA00003800"/>
    </source>
</evidence>
<comment type="pathway">
    <text evidence="2 9">Amino-acid biosynthesis; L-serine biosynthesis; L-serine from 3-phospho-D-glycerate: step 1/3.</text>
</comment>
<dbReference type="EC" id="1.1.1.95" evidence="9"/>
<comment type="similarity">
    <text evidence="3 9">Belongs to the D-isomer specific 2-hydroxyacid dehydrogenase family.</text>
</comment>
<dbReference type="Pfam" id="PF00389">
    <property type="entry name" value="2-Hacid_dh"/>
    <property type="match status" value="1"/>
</dbReference>
<evidence type="ECO:0000256" key="4">
    <source>
        <dbReference type="ARBA" id="ARBA00021582"/>
    </source>
</evidence>
<evidence type="ECO:0000313" key="12">
    <source>
        <dbReference type="EMBL" id="MBR7834594.1"/>
    </source>
</evidence>
<feature type="domain" description="ACT" evidence="11">
    <location>
        <begin position="483"/>
        <end position="557"/>
    </location>
</feature>
<dbReference type="Gene3D" id="3.30.70.260">
    <property type="match status" value="1"/>
</dbReference>
<dbReference type="GO" id="GO:0006564">
    <property type="term" value="P:L-serine biosynthetic process"/>
    <property type="evidence" value="ECO:0007669"/>
    <property type="project" value="UniProtKB-UniRule"/>
</dbReference>
<dbReference type="InterPro" id="IPR045865">
    <property type="entry name" value="ACT-like_dom_sf"/>
</dbReference>
<organism evidence="12 13">
    <name type="scientific">Actinospica durhamensis</name>
    <dbReference type="NCBI Taxonomy" id="1508375"/>
    <lineage>
        <taxon>Bacteria</taxon>
        <taxon>Bacillati</taxon>
        <taxon>Actinomycetota</taxon>
        <taxon>Actinomycetes</taxon>
        <taxon>Catenulisporales</taxon>
        <taxon>Actinospicaceae</taxon>
        <taxon>Actinospica</taxon>
    </lineage>
</organism>
<dbReference type="InterPro" id="IPR006236">
    <property type="entry name" value="PGDH"/>
</dbReference>
<dbReference type="Pfam" id="PF19304">
    <property type="entry name" value="PGDH_inter"/>
    <property type="match status" value="1"/>
</dbReference>
<dbReference type="NCBIfam" id="TIGR01327">
    <property type="entry name" value="PGDH"/>
    <property type="match status" value="1"/>
</dbReference>
<dbReference type="AlphaFoldDB" id="A0A941ET26"/>
<proteinExistence type="inferred from homology"/>
<comment type="catalytic activity">
    <reaction evidence="7">
        <text>(R)-2-hydroxyglutarate + NAD(+) = 2-oxoglutarate + NADH + H(+)</text>
        <dbReference type="Rhea" id="RHEA:49612"/>
        <dbReference type="ChEBI" id="CHEBI:15378"/>
        <dbReference type="ChEBI" id="CHEBI:15801"/>
        <dbReference type="ChEBI" id="CHEBI:16810"/>
        <dbReference type="ChEBI" id="CHEBI:57540"/>
        <dbReference type="ChEBI" id="CHEBI:57945"/>
        <dbReference type="EC" id="1.1.1.399"/>
    </reaction>
</comment>
<dbReference type="PANTHER" id="PTHR42938">
    <property type="entry name" value="FORMATE DEHYDROGENASE 1"/>
    <property type="match status" value="1"/>
</dbReference>
<dbReference type="InterPro" id="IPR045626">
    <property type="entry name" value="PGDH_ASB_dom"/>
</dbReference>
<dbReference type="SUPFAM" id="SSF143548">
    <property type="entry name" value="Serine metabolism enzymes domain"/>
    <property type="match status" value="1"/>
</dbReference>
<sequence length="557" mass="57500">MPGPQRRGTGRSSVALLPTPTDDRRDAVSGKPVVLIAEELSPATVEALGPDFEVRYCDGADRAALLSAIVDADAILVRSATQVDAEAVEAAKNLKVIARAGVGLDNVDISAATRAGVMVVNAPTSNITSAAELTVAMILASARNVASANAALKGGKWARSKYTGVELDGKTVGIVGLGKIGALVAARLLPFGVKLLAYDPYVQAGKAAQIGAQLVSLDELLAESDFITVHMPKTPETVGLIGVDALLKVKPTVRIVNVARGGLVDEAALADAIREGRVAGAGIDVFAKEPTTASPLFELDSVVVTPHLGASTDEAQEKAGISVARSVRQALGGELVPDAVNIQGGLIAEDVRPGLPLAEELGRLFTALAGGAAQQLDVIVAGEITQHDVKVLELSALKGLFADITESPVSFVNAPYLAQERGLEVRLTTTSESPDYRNLVTVRGTLASGEVVSVTGTIAGKAMVHRIVDVNGFTVDVGLEAHTVFFRYTDRPGVVGTLGRILGESAVNIAGMQVSRNARGGEALVALTVDSAVSVELLSEISDAIGATWSRTADLSK</sequence>
<dbReference type="GO" id="GO:0004617">
    <property type="term" value="F:phosphoglycerate dehydrogenase activity"/>
    <property type="evidence" value="ECO:0007669"/>
    <property type="project" value="UniProtKB-UniRule"/>
</dbReference>
<keyword evidence="13" id="KW-1185">Reference proteome</keyword>
<dbReference type="Pfam" id="PF01842">
    <property type="entry name" value="ACT"/>
    <property type="match status" value="1"/>
</dbReference>
<comment type="catalytic activity">
    <reaction evidence="8 9">
        <text>(2R)-3-phosphoglycerate + NAD(+) = 3-phosphooxypyruvate + NADH + H(+)</text>
        <dbReference type="Rhea" id="RHEA:12641"/>
        <dbReference type="ChEBI" id="CHEBI:15378"/>
        <dbReference type="ChEBI" id="CHEBI:18110"/>
        <dbReference type="ChEBI" id="CHEBI:57540"/>
        <dbReference type="ChEBI" id="CHEBI:57945"/>
        <dbReference type="ChEBI" id="CHEBI:58272"/>
        <dbReference type="EC" id="1.1.1.95"/>
    </reaction>
</comment>
<dbReference type="EMBL" id="JAGSOG010000063">
    <property type="protein sequence ID" value="MBR7834594.1"/>
    <property type="molecule type" value="Genomic_DNA"/>
</dbReference>
<dbReference type="PANTHER" id="PTHR42938:SF47">
    <property type="entry name" value="HYDROXYPYRUVATE REDUCTASE"/>
    <property type="match status" value="1"/>
</dbReference>
<dbReference type="InterPro" id="IPR029753">
    <property type="entry name" value="D-isomer_DH_CS"/>
</dbReference>
<evidence type="ECO:0000313" key="13">
    <source>
        <dbReference type="Proteomes" id="UP000675781"/>
    </source>
</evidence>
<protein>
    <recommendedName>
        <fullName evidence="4 9">D-3-phosphoglycerate dehydrogenase</fullName>
        <ecNumber evidence="9">1.1.1.95</ecNumber>
    </recommendedName>
</protein>
<gene>
    <name evidence="12" type="ORF">KDL01_15070</name>
</gene>
<dbReference type="GO" id="GO:0051287">
    <property type="term" value="F:NAD binding"/>
    <property type="evidence" value="ECO:0007669"/>
    <property type="project" value="UniProtKB-UniRule"/>
</dbReference>
<dbReference type="CDD" id="cd04902">
    <property type="entry name" value="ACT_3PGDH-xct"/>
    <property type="match status" value="1"/>
</dbReference>
<dbReference type="Gene3D" id="3.40.50.720">
    <property type="entry name" value="NAD(P)-binding Rossmann-like Domain"/>
    <property type="match status" value="2"/>
</dbReference>
<evidence type="ECO:0000256" key="8">
    <source>
        <dbReference type="ARBA" id="ARBA00048731"/>
    </source>
</evidence>
<evidence type="ECO:0000256" key="5">
    <source>
        <dbReference type="ARBA" id="ARBA00023002"/>
    </source>
</evidence>
<keyword evidence="5 9" id="KW-0560">Oxidoreductase</keyword>
<dbReference type="InterPro" id="IPR006139">
    <property type="entry name" value="D-isomer_2_OHA_DH_cat_dom"/>
</dbReference>
<dbReference type="InterPro" id="IPR002912">
    <property type="entry name" value="ACT_dom"/>
</dbReference>
<comment type="function">
    <text evidence="1">Catalyzes the reversible oxidation of 3-phospho-D-glycerate to 3-phosphonooxypyruvate, the first step of the phosphorylated L-serine biosynthesis pathway. Also catalyzes the reversible oxidation of 2-hydroxyglutarate to 2-oxoglutarate.</text>
</comment>
<accession>A0A941ET26</accession>
<evidence type="ECO:0000256" key="10">
    <source>
        <dbReference type="SAM" id="MobiDB-lite"/>
    </source>
</evidence>
<evidence type="ECO:0000259" key="11">
    <source>
        <dbReference type="PROSITE" id="PS51671"/>
    </source>
</evidence>
<keyword evidence="9" id="KW-0718">Serine biosynthesis</keyword>
<dbReference type="InterPro" id="IPR029009">
    <property type="entry name" value="ASB_dom_sf"/>
</dbReference>
<dbReference type="PROSITE" id="PS00065">
    <property type="entry name" value="D_2_HYDROXYACID_DH_1"/>
    <property type="match status" value="1"/>
</dbReference>
<dbReference type="SUPFAM" id="SSF52283">
    <property type="entry name" value="Formate/glycerate dehydrogenase catalytic domain-like"/>
    <property type="match status" value="1"/>
</dbReference>
<dbReference type="PROSITE" id="PS00671">
    <property type="entry name" value="D_2_HYDROXYACID_DH_3"/>
    <property type="match status" value="1"/>
</dbReference>
<dbReference type="InterPro" id="IPR029752">
    <property type="entry name" value="D-isomer_DH_CS1"/>
</dbReference>
<comment type="caution">
    <text evidence="12">The sequence shown here is derived from an EMBL/GenBank/DDBJ whole genome shotgun (WGS) entry which is preliminary data.</text>
</comment>
<keyword evidence="6 9" id="KW-0520">NAD</keyword>
<evidence type="ECO:0000256" key="9">
    <source>
        <dbReference type="RuleBase" id="RU363003"/>
    </source>
</evidence>
<dbReference type="Gene3D" id="3.30.1330.90">
    <property type="entry name" value="D-3-phosphoglycerate dehydrogenase, domain 3"/>
    <property type="match status" value="1"/>
</dbReference>
<feature type="region of interest" description="Disordered" evidence="10">
    <location>
        <begin position="1"/>
        <end position="27"/>
    </location>
</feature>
<reference evidence="12" key="1">
    <citation type="submission" date="2021-04" db="EMBL/GenBank/DDBJ databases">
        <title>Genome based classification of Actinospica acidithermotolerans sp. nov., an actinobacterium isolated from an Indonesian hot spring.</title>
        <authorList>
            <person name="Kusuma A.B."/>
            <person name="Putra K.E."/>
            <person name="Nafisah S."/>
            <person name="Loh J."/>
            <person name="Nouioui I."/>
            <person name="Goodfellow M."/>
        </authorList>
    </citation>
    <scope>NUCLEOTIDE SEQUENCE</scope>
    <source>
        <strain evidence="12">CSCA 57</strain>
    </source>
</reference>
<evidence type="ECO:0000256" key="2">
    <source>
        <dbReference type="ARBA" id="ARBA00005216"/>
    </source>
</evidence>
<dbReference type="FunFam" id="3.40.50.720:FF:000021">
    <property type="entry name" value="D-3-phosphoglycerate dehydrogenase"/>
    <property type="match status" value="1"/>
</dbReference>
<keyword evidence="9" id="KW-0028">Amino-acid biosynthesis</keyword>
<dbReference type="SUPFAM" id="SSF51735">
    <property type="entry name" value="NAD(P)-binding Rossmann-fold domains"/>
    <property type="match status" value="1"/>
</dbReference>
<dbReference type="InterPro" id="IPR006140">
    <property type="entry name" value="D-isomer_DH_NAD-bd"/>
</dbReference>
<dbReference type="PROSITE" id="PS51671">
    <property type="entry name" value="ACT"/>
    <property type="match status" value="1"/>
</dbReference>
<dbReference type="CDD" id="cd12173">
    <property type="entry name" value="PGDH_4"/>
    <property type="match status" value="1"/>
</dbReference>
<evidence type="ECO:0000256" key="7">
    <source>
        <dbReference type="ARBA" id="ARBA00048126"/>
    </source>
</evidence>
<name>A0A941ET26_9ACTN</name>